<dbReference type="AlphaFoldDB" id="S9QV76"/>
<gene>
    <name evidence="1" type="ORF">D187_000669</name>
</gene>
<dbReference type="Proteomes" id="UP000011682">
    <property type="component" value="Unassembled WGS sequence"/>
</dbReference>
<evidence type="ECO:0000313" key="2">
    <source>
        <dbReference type="Proteomes" id="UP000011682"/>
    </source>
</evidence>
<keyword evidence="2" id="KW-1185">Reference proteome</keyword>
<reference evidence="1" key="1">
    <citation type="submission" date="2013-05" db="EMBL/GenBank/DDBJ databases">
        <title>Genome assembly of Cystobacter fuscus DSM 2262.</title>
        <authorList>
            <person name="Sharma G."/>
            <person name="Khatri I."/>
            <person name="Kaur C."/>
            <person name="Mayilraj S."/>
            <person name="Subramanian S."/>
        </authorList>
    </citation>
    <scope>NUCLEOTIDE SEQUENCE [LARGE SCALE GENOMIC DNA]</scope>
    <source>
        <strain evidence="1">DSM 2262</strain>
    </source>
</reference>
<proteinExistence type="predicted"/>
<sequence length="78" mass="8275">MPPFFQQGQVRAARVVAGAAPRGFSVADENDERQGLIHRRTSGGVLRGEEQAGRLGVLRSINGRPGLLGGGVIHDTTR</sequence>
<dbReference type="EMBL" id="ANAH02000001">
    <property type="protein sequence ID" value="EPX65244.1"/>
    <property type="molecule type" value="Genomic_DNA"/>
</dbReference>
<comment type="caution">
    <text evidence="1">The sequence shown here is derived from an EMBL/GenBank/DDBJ whole genome shotgun (WGS) entry which is preliminary data.</text>
</comment>
<name>S9QV76_CYSF2</name>
<organism evidence="1 2">
    <name type="scientific">Cystobacter fuscus (strain ATCC 25194 / DSM 2262 / NBRC 100088 / M29)</name>
    <dbReference type="NCBI Taxonomy" id="1242864"/>
    <lineage>
        <taxon>Bacteria</taxon>
        <taxon>Pseudomonadati</taxon>
        <taxon>Myxococcota</taxon>
        <taxon>Myxococcia</taxon>
        <taxon>Myxococcales</taxon>
        <taxon>Cystobacterineae</taxon>
        <taxon>Archangiaceae</taxon>
        <taxon>Cystobacter</taxon>
    </lineage>
</organism>
<evidence type="ECO:0000313" key="1">
    <source>
        <dbReference type="EMBL" id="EPX65244.1"/>
    </source>
</evidence>
<protein>
    <submittedName>
        <fullName evidence="1">Uncharacterized protein</fullName>
    </submittedName>
</protein>
<accession>S9QV76</accession>